<dbReference type="InterPro" id="IPR013785">
    <property type="entry name" value="Aldolase_TIM"/>
</dbReference>
<evidence type="ECO:0000256" key="7">
    <source>
        <dbReference type="ARBA" id="ARBA00023141"/>
    </source>
</evidence>
<evidence type="ECO:0000256" key="1">
    <source>
        <dbReference type="ARBA" id="ARBA00001164"/>
    </source>
</evidence>
<keyword evidence="12" id="KW-1185">Reference proteome</keyword>
<organism evidence="11 12">
    <name type="scientific">Lebetimonas natsushimae</name>
    <dbReference type="NCBI Taxonomy" id="1936991"/>
    <lineage>
        <taxon>Bacteria</taxon>
        <taxon>Pseudomonadati</taxon>
        <taxon>Campylobacterota</taxon>
        <taxon>Epsilonproteobacteria</taxon>
        <taxon>Nautiliales</taxon>
        <taxon>Nautiliaceae</taxon>
        <taxon>Lebetimonas</taxon>
    </lineage>
</organism>
<evidence type="ECO:0000256" key="3">
    <source>
        <dbReference type="ARBA" id="ARBA00012572"/>
    </source>
</evidence>
<comment type="caution">
    <text evidence="11">The sequence shown here is derived from an EMBL/GenBank/DDBJ whole genome shotgun (WGS) entry which is preliminary data.</text>
</comment>
<evidence type="ECO:0000256" key="8">
    <source>
        <dbReference type="ARBA" id="ARBA00023235"/>
    </source>
</evidence>
<evidence type="ECO:0000313" key="11">
    <source>
        <dbReference type="EMBL" id="GAX86940.1"/>
    </source>
</evidence>
<evidence type="ECO:0000256" key="2">
    <source>
        <dbReference type="ARBA" id="ARBA00004664"/>
    </source>
</evidence>
<dbReference type="EC" id="5.3.1.24" evidence="3 9"/>
<dbReference type="Proteomes" id="UP000217944">
    <property type="component" value="Unassembled WGS sequence"/>
</dbReference>
<sequence length="200" mass="22603">MRVKICGITNYEDAKISCDAGVDALGFVTYDKSPRFIKAEEIKKIIKKLPPFVVKAVLFVNTAPEYVNEVMAYTKADIAQIHFDANKEFFKKLNCKYLKVIRAKEKKDIEKFSDEYRIVDAYVPEYGGSGKRVALEWFEGRDNSKIILAGGLTPENVFEAGHYGFYGVDVSSGVESVPGKKDKKKVRRFVEMAKYGIRCG</sequence>
<name>A0A292YBY6_9BACT</name>
<keyword evidence="8 9" id="KW-0413">Isomerase</keyword>
<dbReference type="InterPro" id="IPR011060">
    <property type="entry name" value="RibuloseP-bd_barrel"/>
</dbReference>
<dbReference type="GO" id="GO:0004640">
    <property type="term" value="F:phosphoribosylanthranilate isomerase activity"/>
    <property type="evidence" value="ECO:0007669"/>
    <property type="project" value="UniProtKB-UniRule"/>
</dbReference>
<dbReference type="CDD" id="cd00405">
    <property type="entry name" value="PRAI"/>
    <property type="match status" value="1"/>
</dbReference>
<dbReference type="GO" id="GO:0000162">
    <property type="term" value="P:L-tryptophan biosynthetic process"/>
    <property type="evidence" value="ECO:0007669"/>
    <property type="project" value="UniProtKB-UniRule"/>
</dbReference>
<keyword evidence="5 9" id="KW-0028">Amino-acid biosynthesis</keyword>
<evidence type="ECO:0000256" key="6">
    <source>
        <dbReference type="ARBA" id="ARBA00022822"/>
    </source>
</evidence>
<reference evidence="11 12" key="1">
    <citation type="journal article" date="2017" name="Syst. Appl. Microbiol.">
        <title>Lebetimonas natsushimae sp. nov., a novel strictly anaerobic, moderately thermophilic chemoautotroph isolated from a deep-sea hydrothermal vent polychaete nest in the Mid-Okinawa Trough.</title>
        <authorList>
            <person name="Nagata R."/>
            <person name="Takaki Y."/>
            <person name="Tame A."/>
            <person name="Nunoura T."/>
            <person name="Muto H."/>
            <person name="Mino S."/>
            <person name="Sawayama S."/>
            <person name="Takai K."/>
            <person name="Nakagawa S."/>
        </authorList>
    </citation>
    <scope>NUCLEOTIDE SEQUENCE [LARGE SCALE GENOMIC DNA]</scope>
    <source>
        <strain evidence="11 12">HS1857</strain>
    </source>
</reference>
<evidence type="ECO:0000313" key="12">
    <source>
        <dbReference type="Proteomes" id="UP000217944"/>
    </source>
</evidence>
<dbReference type="EMBL" id="BDME01000001">
    <property type="protein sequence ID" value="GAX86940.1"/>
    <property type="molecule type" value="Genomic_DNA"/>
</dbReference>
<keyword evidence="6 9" id="KW-0822">Tryptophan biosynthesis</keyword>
<proteinExistence type="inferred from homology"/>
<evidence type="ECO:0000256" key="9">
    <source>
        <dbReference type="HAMAP-Rule" id="MF_00135"/>
    </source>
</evidence>
<feature type="domain" description="N-(5'phosphoribosyl) anthranilate isomerase (PRAI)" evidence="10">
    <location>
        <begin position="3"/>
        <end position="191"/>
    </location>
</feature>
<gene>
    <name evidence="9" type="primary">trpF</name>
    <name evidence="11" type="ORF">LNAT_P0235</name>
</gene>
<dbReference type="PANTHER" id="PTHR42894">
    <property type="entry name" value="N-(5'-PHOSPHORIBOSYL)ANTHRANILATE ISOMERASE"/>
    <property type="match status" value="1"/>
</dbReference>
<evidence type="ECO:0000256" key="4">
    <source>
        <dbReference type="ARBA" id="ARBA00022272"/>
    </source>
</evidence>
<dbReference type="Pfam" id="PF00697">
    <property type="entry name" value="PRAI"/>
    <property type="match status" value="1"/>
</dbReference>
<dbReference type="InterPro" id="IPR001240">
    <property type="entry name" value="PRAI_dom"/>
</dbReference>
<dbReference type="PANTHER" id="PTHR42894:SF1">
    <property type="entry name" value="N-(5'-PHOSPHORIBOSYL)ANTHRANILATE ISOMERASE"/>
    <property type="match status" value="1"/>
</dbReference>
<dbReference type="AlphaFoldDB" id="A0A292YBY6"/>
<comment type="catalytic activity">
    <reaction evidence="1 9">
        <text>N-(5-phospho-beta-D-ribosyl)anthranilate = 1-(2-carboxyphenylamino)-1-deoxy-D-ribulose 5-phosphate</text>
        <dbReference type="Rhea" id="RHEA:21540"/>
        <dbReference type="ChEBI" id="CHEBI:18277"/>
        <dbReference type="ChEBI" id="CHEBI:58613"/>
        <dbReference type="EC" id="5.3.1.24"/>
    </reaction>
</comment>
<dbReference type="OrthoDB" id="9796196at2"/>
<comment type="similarity">
    <text evidence="9">Belongs to the TrpF family.</text>
</comment>
<dbReference type="Gene3D" id="3.20.20.70">
    <property type="entry name" value="Aldolase class I"/>
    <property type="match status" value="1"/>
</dbReference>
<dbReference type="HAMAP" id="MF_00135">
    <property type="entry name" value="PRAI"/>
    <property type="match status" value="1"/>
</dbReference>
<evidence type="ECO:0000259" key="10">
    <source>
        <dbReference type="Pfam" id="PF00697"/>
    </source>
</evidence>
<evidence type="ECO:0000256" key="5">
    <source>
        <dbReference type="ARBA" id="ARBA00022605"/>
    </source>
</evidence>
<keyword evidence="7 9" id="KW-0057">Aromatic amino acid biosynthesis</keyword>
<protein>
    <recommendedName>
        <fullName evidence="4 9">N-(5'-phosphoribosyl)anthranilate isomerase</fullName>
        <shortName evidence="9">PRAI</shortName>
        <ecNumber evidence="3 9">5.3.1.24</ecNumber>
    </recommendedName>
</protein>
<dbReference type="RefSeq" id="WP_096258102.1">
    <property type="nucleotide sequence ID" value="NZ_BDME01000001.1"/>
</dbReference>
<dbReference type="UniPathway" id="UPA00035">
    <property type="reaction ID" value="UER00042"/>
</dbReference>
<comment type="pathway">
    <text evidence="2 9">Amino-acid biosynthesis; L-tryptophan biosynthesis; L-tryptophan from chorismate: step 3/5.</text>
</comment>
<accession>A0A292YBY6</accession>
<dbReference type="InterPro" id="IPR044643">
    <property type="entry name" value="TrpF_fam"/>
</dbReference>
<dbReference type="SUPFAM" id="SSF51366">
    <property type="entry name" value="Ribulose-phoshate binding barrel"/>
    <property type="match status" value="1"/>
</dbReference>